<keyword evidence="2" id="KW-0472">Membrane</keyword>
<feature type="compositionally biased region" description="Low complexity" evidence="1">
    <location>
        <begin position="89"/>
        <end position="99"/>
    </location>
</feature>
<dbReference type="Proteomes" id="UP001218188">
    <property type="component" value="Unassembled WGS sequence"/>
</dbReference>
<evidence type="ECO:0000256" key="2">
    <source>
        <dbReference type="SAM" id="Phobius"/>
    </source>
</evidence>
<name>A0AAD6SA11_9AGAR</name>
<accession>A0AAD6SA11</accession>
<feature type="region of interest" description="Disordered" evidence="1">
    <location>
        <begin position="59"/>
        <end position="103"/>
    </location>
</feature>
<sequence>MLLLLSPSPVLRVNFPRGTSTPRTRRTVICARFPSLNSHREYVVSNGWVPNLRTRTSVQPTAVSTRTRASSSISPTAPSTSVGPVSMQSIPSTSTITTSAQGSYSRTSVPLASSTQLSTESTFAQFDQGTQRVAEIVGLSVGLPVFCGLLGLFFLLRRRRRRGSQSTLPSFFRSPIDEILIPTAQDREIQASAGQ</sequence>
<reference evidence="3" key="1">
    <citation type="submission" date="2023-03" db="EMBL/GenBank/DDBJ databases">
        <title>Massive genome expansion in bonnet fungi (Mycena s.s.) driven by repeated elements and novel gene families across ecological guilds.</title>
        <authorList>
            <consortium name="Lawrence Berkeley National Laboratory"/>
            <person name="Harder C.B."/>
            <person name="Miyauchi S."/>
            <person name="Viragh M."/>
            <person name="Kuo A."/>
            <person name="Thoen E."/>
            <person name="Andreopoulos B."/>
            <person name="Lu D."/>
            <person name="Skrede I."/>
            <person name="Drula E."/>
            <person name="Henrissat B."/>
            <person name="Morin E."/>
            <person name="Kohler A."/>
            <person name="Barry K."/>
            <person name="LaButti K."/>
            <person name="Morin E."/>
            <person name="Salamov A."/>
            <person name="Lipzen A."/>
            <person name="Mereny Z."/>
            <person name="Hegedus B."/>
            <person name="Baldrian P."/>
            <person name="Stursova M."/>
            <person name="Weitz H."/>
            <person name="Taylor A."/>
            <person name="Grigoriev I.V."/>
            <person name="Nagy L.G."/>
            <person name="Martin F."/>
            <person name="Kauserud H."/>
        </authorList>
    </citation>
    <scope>NUCLEOTIDE SEQUENCE</scope>
    <source>
        <strain evidence="3">CBHHK200</strain>
    </source>
</reference>
<dbReference type="EMBL" id="JARJCM010000209">
    <property type="protein sequence ID" value="KAJ7022465.1"/>
    <property type="molecule type" value="Genomic_DNA"/>
</dbReference>
<evidence type="ECO:0000256" key="1">
    <source>
        <dbReference type="SAM" id="MobiDB-lite"/>
    </source>
</evidence>
<feature type="compositionally biased region" description="Low complexity" evidence="1">
    <location>
        <begin position="60"/>
        <end position="82"/>
    </location>
</feature>
<dbReference type="AlphaFoldDB" id="A0AAD6SA11"/>
<gene>
    <name evidence="3" type="ORF">C8F04DRAFT_1137994</name>
</gene>
<feature type="transmembrane region" description="Helical" evidence="2">
    <location>
        <begin position="136"/>
        <end position="156"/>
    </location>
</feature>
<keyword evidence="2" id="KW-0812">Transmembrane</keyword>
<protein>
    <submittedName>
        <fullName evidence="3">Uncharacterized protein</fullName>
    </submittedName>
</protein>
<keyword evidence="2" id="KW-1133">Transmembrane helix</keyword>
<comment type="caution">
    <text evidence="3">The sequence shown here is derived from an EMBL/GenBank/DDBJ whole genome shotgun (WGS) entry which is preliminary data.</text>
</comment>
<evidence type="ECO:0000313" key="4">
    <source>
        <dbReference type="Proteomes" id="UP001218188"/>
    </source>
</evidence>
<keyword evidence="4" id="KW-1185">Reference proteome</keyword>
<evidence type="ECO:0000313" key="3">
    <source>
        <dbReference type="EMBL" id="KAJ7022465.1"/>
    </source>
</evidence>
<proteinExistence type="predicted"/>
<organism evidence="3 4">
    <name type="scientific">Mycena alexandri</name>
    <dbReference type="NCBI Taxonomy" id="1745969"/>
    <lineage>
        <taxon>Eukaryota</taxon>
        <taxon>Fungi</taxon>
        <taxon>Dikarya</taxon>
        <taxon>Basidiomycota</taxon>
        <taxon>Agaricomycotina</taxon>
        <taxon>Agaricomycetes</taxon>
        <taxon>Agaricomycetidae</taxon>
        <taxon>Agaricales</taxon>
        <taxon>Marasmiineae</taxon>
        <taxon>Mycenaceae</taxon>
        <taxon>Mycena</taxon>
    </lineage>
</organism>